<organism evidence="4 5">
    <name type="scientific">Ceratopteris richardii</name>
    <name type="common">Triangle waterfern</name>
    <dbReference type="NCBI Taxonomy" id="49495"/>
    <lineage>
        <taxon>Eukaryota</taxon>
        <taxon>Viridiplantae</taxon>
        <taxon>Streptophyta</taxon>
        <taxon>Embryophyta</taxon>
        <taxon>Tracheophyta</taxon>
        <taxon>Polypodiopsida</taxon>
        <taxon>Polypodiidae</taxon>
        <taxon>Polypodiales</taxon>
        <taxon>Pteridineae</taxon>
        <taxon>Pteridaceae</taxon>
        <taxon>Parkerioideae</taxon>
        <taxon>Ceratopteris</taxon>
    </lineage>
</organism>
<evidence type="ECO:0000256" key="2">
    <source>
        <dbReference type="ARBA" id="ARBA00022640"/>
    </source>
</evidence>
<evidence type="ECO:0000313" key="4">
    <source>
        <dbReference type="EMBL" id="KAH7432930.1"/>
    </source>
</evidence>
<keyword evidence="2" id="KW-0934">Plastid</keyword>
<dbReference type="AlphaFoldDB" id="A0A8T2UEK6"/>
<comment type="caution">
    <text evidence="4">The sequence shown here is derived from an EMBL/GenBank/DDBJ whole genome shotgun (WGS) entry which is preliminary data.</text>
</comment>
<protein>
    <recommendedName>
        <fullName evidence="3">Plastid lipid-associated protein/fibrillin conserved domain-containing protein</fullName>
    </recommendedName>
</protein>
<comment type="subcellular location">
    <subcellularLocation>
        <location evidence="1">Plastid</location>
    </subcellularLocation>
</comment>
<keyword evidence="5" id="KW-1185">Reference proteome</keyword>
<dbReference type="InterPro" id="IPR039633">
    <property type="entry name" value="PAP"/>
</dbReference>
<evidence type="ECO:0000313" key="5">
    <source>
        <dbReference type="Proteomes" id="UP000825935"/>
    </source>
</evidence>
<dbReference type="EMBL" id="CM035412">
    <property type="protein sequence ID" value="KAH7432930.1"/>
    <property type="molecule type" value="Genomic_DNA"/>
</dbReference>
<dbReference type="Pfam" id="PF04755">
    <property type="entry name" value="PAP_fibrillin"/>
    <property type="match status" value="1"/>
</dbReference>
<dbReference type="Proteomes" id="UP000825935">
    <property type="component" value="Chromosome 7"/>
</dbReference>
<feature type="domain" description="Plastid lipid-associated protein/fibrillin conserved" evidence="3">
    <location>
        <begin position="89"/>
        <end position="218"/>
    </location>
</feature>
<sequence>MDLAVRNTFIAGDTRCAGEERSWALSSLANNGVSYSSWAAPPKPLMVARRVSMSQRGFHRQGSKWSKSMAVTSSTSTPEIETEGNAKELVDELLLLVDRSDRGVLLNEQDRCKVEQIIERLEQQCIPEPLKSPLLFGEWDVVYSSNPTSTGGYYRSALGRALLNTKQMMQIVKEPDSVSNKVSFAALGIFDGEVSLQGKLEVLDKNWIKIKFESPELKIGSFDFQYGGQSSVKIAIIYLDERVRLGRGSRGSLFVFRRR</sequence>
<dbReference type="InterPro" id="IPR006843">
    <property type="entry name" value="PAP/fibrillin_dom"/>
</dbReference>
<dbReference type="OrthoDB" id="45035at2759"/>
<reference evidence="4" key="1">
    <citation type="submission" date="2021-08" db="EMBL/GenBank/DDBJ databases">
        <title>WGS assembly of Ceratopteris richardii.</title>
        <authorList>
            <person name="Marchant D.B."/>
            <person name="Chen G."/>
            <person name="Jenkins J."/>
            <person name="Shu S."/>
            <person name="Leebens-Mack J."/>
            <person name="Grimwood J."/>
            <person name="Schmutz J."/>
            <person name="Soltis P."/>
            <person name="Soltis D."/>
            <person name="Chen Z.-H."/>
        </authorList>
    </citation>
    <scope>NUCLEOTIDE SEQUENCE</scope>
    <source>
        <strain evidence="4">Whitten #5841</strain>
        <tissue evidence="4">Leaf</tissue>
    </source>
</reference>
<name>A0A8T2UEK6_CERRI</name>
<evidence type="ECO:0000259" key="3">
    <source>
        <dbReference type="Pfam" id="PF04755"/>
    </source>
</evidence>
<accession>A0A8T2UEK6</accession>
<evidence type="ECO:0000256" key="1">
    <source>
        <dbReference type="ARBA" id="ARBA00004474"/>
    </source>
</evidence>
<gene>
    <name evidence="4" type="ORF">KP509_07G046500</name>
</gene>
<dbReference type="OMA" id="WDVLYCS"/>
<dbReference type="PANTHER" id="PTHR31906">
    <property type="entry name" value="PLASTID-LIPID-ASSOCIATED PROTEIN 4, CHLOROPLASTIC-RELATED"/>
    <property type="match status" value="1"/>
</dbReference>
<proteinExistence type="predicted"/>
<dbReference type="GO" id="GO:0009536">
    <property type="term" value="C:plastid"/>
    <property type="evidence" value="ECO:0007669"/>
    <property type="project" value="UniProtKB-SubCell"/>
</dbReference>